<keyword evidence="3" id="KW-1185">Reference proteome</keyword>
<feature type="region of interest" description="Disordered" evidence="1">
    <location>
        <begin position="1345"/>
        <end position="1365"/>
    </location>
</feature>
<dbReference type="Proteomes" id="UP001470230">
    <property type="component" value="Unassembled WGS sequence"/>
</dbReference>
<dbReference type="SUPFAM" id="SSF81837">
    <property type="entry name" value="BEACH domain"/>
    <property type="match status" value="1"/>
</dbReference>
<accession>A0ABR2L1Q5</accession>
<feature type="compositionally biased region" description="Basic and acidic residues" evidence="1">
    <location>
        <begin position="1924"/>
        <end position="1934"/>
    </location>
</feature>
<feature type="compositionally biased region" description="Acidic residues" evidence="1">
    <location>
        <begin position="1981"/>
        <end position="1992"/>
    </location>
</feature>
<evidence type="ECO:0000313" key="3">
    <source>
        <dbReference type="Proteomes" id="UP001470230"/>
    </source>
</evidence>
<organism evidence="2 3">
    <name type="scientific">Tritrichomonas musculus</name>
    <dbReference type="NCBI Taxonomy" id="1915356"/>
    <lineage>
        <taxon>Eukaryota</taxon>
        <taxon>Metamonada</taxon>
        <taxon>Parabasalia</taxon>
        <taxon>Tritrichomonadida</taxon>
        <taxon>Tritrichomonadidae</taxon>
        <taxon>Tritrichomonas</taxon>
    </lineage>
</organism>
<sequence length="2523" mass="295534">MDNYDIDTIISLFRERGNSALFLVNGNEPDKLQSILNRFPILEKYNCFSFSFNLKQGKNIKQLLKDNQYTEKFSTDDLNLVLNSDITTTSAFIIFFNIFSFFYYSDDNDQKSPDSPSMPRFENDMTIDVLNLFMRCLINLAHLQHHKSLDTSDKEFEIIELPSSDSFLPPEYYDRLIFFFFRNILITSLHFFDTDDGSAGKNDLTESILLFLAFFDNQKYLPADFFELFISFIFKEKIQDFSEHVLGLLIKMFKESRPLVLQNDVSKIIEYIHPFLTLFNQRALDLIVIISNTYKTLSKSVIDCFSNLSLSMINVLLEETPKIVIEEEEFDAPYNIDDIRLNENNSSVDFIKKLSFNFIETKSQFEKGFVCPRISSNGIDWILQNLDNHILMITSRLIVTFVSSNEIVLDNFFNTFKEAILKINQSYYFDALAIFYHFATSFQKTYFISKYFDFLLNPKLFNEKESIFTSLSDVKNAFRNAAFSILSDYPETICAFIAKSLNPLFRSELLFRVKNRANFAPIILDVANVCSSLRTIDARWHCEEIEKARCCSFCFLSDLFLSMNNSYKYFDEVMQFCLEKSVTNIFINLYKESTLNSRNFELLHKVYKFIMRLLNLSLELSWKFIKITDSIFDKRNYLVPQMKQFFVLIMNYALKLKSDSELAKEVKNIDKRSFEAVKMSLKYISLFETINPHHLCLITSNISHHMSEELFIYLLERMGKPPKFNNKIDCFMIKNPIFISVLLFSSGLTQRVMRIFTNLCVFSVRNSCFFNDHQIDSILIQILQNKEKIVYRNVILDDFYYDRSISKQAIQELLFLICSYKTDLRIVSQLLKDKKFIPFVNSLLTNYQNGNLPILSIPSMSAENCRKLNYSDFTGDFSFSFWIIYDINFLTSFPTENVEIITVNNGVYRFGFYLQGAKLRAYYSNGKTRSDVNLSFFKTNKCSWTFVSTSFFCKKKSFDTFCYEMPMNISEFDGIVFNDQFPIEIRINSSLQKRNYNPKNNYYSFYSFPENEFVGFVKDVRFYNRTLSTSEVFDLFYRPLNHDVIPTLCLSNLKDFKVHYSHFDNLFNVLRRETSVAKLVKILLKHDQEESICYEILGIIGKLANVIKIPTSSLMIFLSDSNHYEFKNTFNCFYFIFQNIKDNHTMKVKFFNVFISNVYIWCHFVNFKDILFFYKTKLIIENADLLVDNSGLNLFLYYFGKIDSAFWSDYVIFLKRIFEKSPQKDEQKFILNFINKKFNKIKNHSRKFINDQSNLANIILNQLKVETSNITAFYPSICQSKQQIIVDENTIFRTKKVSEIHPNKYASASKRDRKKAKELKKVDEVPKEKKIDLLDDIPDDFKDPNFSEDDQISTENQNENIENDDIRNINERDRMYLIYLLQLIDHKSFIFTKNEDAFSILLQLLKIKDLQITENVLLTLYKISSEQPISLFTLIAYNNINKELFPSIYEFLKSKINEYPNFFPLLCSVAISMQPQPNCSDFLEEYQLLENTTVAAATASKNNNNKGSYDPWYLFPIMLGFSLTFDSLLFLFKILLQNCNKKWETIEKMIILFDFLSNYFDNRIIVAQFLEYIYEYNNDFIYEIIRYFAMVLFAHPYLSSFPSLNLLHLIINETLILKSIVYDIGIHLNQRGKMDQSFEILLRLIDACPSDPNEKYEQLISTLNSIFRNEIRNSYYYFEMCSSCDQLVKDYKSIFEENFNEIFSVLRDMIQNNRKTNKKNKTKYVNASSRMIGTDDLEIINNRNDHIHIINGKRLSSQYDCVFRQMIYRNNEKNSKDIETFDSNCSLLYNGNFCPVKITLDQNENKVTILTPTSQRYFDLCQDVLYTFKRPESDICEIFTKFGKRYRLKFCEKRQMKDIAQYNSSKLFEDVSNKWSKSEMTNFEFLMYLNALADNIHLEKAIFPSPLYKRKAVPDGKWNLDPINNKEEQKEQKTKSKSKKFSLLNNKVKEKNATPNARKRNNAFSNMMSKIKFKKDNNNINDDDDDGNEDVNDNNNENVSDNEDDNDNFVNELDFRNVDPDIINYCYENQVVPARYFYDFELYNDEFNSQKNSQNENDNDNVKNNHKIEFELMYNMRKCIENYESISSFAEDYLGIKVSSSRKLIERKNCPGIFQNKNRDNLIFAVSLKSHSQNDCSSFLAINSNFHVKYFSIMAEEEKNQSFLSNLASIDVNLSKPTILNDKSLFTYITNNYQQSSVKAVNETDSLILDNVSNKCQLFQLDDGIATFDPNNKILVIFTTSSIDAISSSPSPLLLTSPSPLDSSLNNDDFALNSHRLTSLILSTSISDVYCKTYTTPLSDPVYLLCGNTERQFYAVSPTVVYSNNRFFAQFSSTIKILKVSMIFNVIVVATEDGKVHILSSTSGKKIKTIDTNIENDNFMKNQSKSWIQMNEISEIVITHNFGFLLIVMKNGNLFLYTINGTLIKATQIETRHNSDSIRFWFTFDTTHGVDYIGFVTNNEKIFYFEAFYPSTLVQMTSNEKFKNVLAVNYDKFSRCFLVLNNNCEISVVTHNVLVVPINYDLI</sequence>
<evidence type="ECO:0000256" key="1">
    <source>
        <dbReference type="SAM" id="MobiDB-lite"/>
    </source>
</evidence>
<dbReference type="Gene3D" id="2.60.120.200">
    <property type="match status" value="1"/>
</dbReference>
<protein>
    <recommendedName>
        <fullName evidence="4">BEACH domain-containing protein</fullName>
    </recommendedName>
</protein>
<dbReference type="EMBL" id="JAPFFF010000002">
    <property type="protein sequence ID" value="KAK8897300.1"/>
    <property type="molecule type" value="Genomic_DNA"/>
</dbReference>
<proteinExistence type="predicted"/>
<feature type="region of interest" description="Disordered" evidence="1">
    <location>
        <begin position="1918"/>
        <end position="1938"/>
    </location>
</feature>
<evidence type="ECO:0000313" key="2">
    <source>
        <dbReference type="EMBL" id="KAK8897300.1"/>
    </source>
</evidence>
<comment type="caution">
    <text evidence="2">The sequence shown here is derived from an EMBL/GenBank/DDBJ whole genome shotgun (WGS) entry which is preliminary data.</text>
</comment>
<evidence type="ECO:0008006" key="4">
    <source>
        <dbReference type="Google" id="ProtNLM"/>
    </source>
</evidence>
<name>A0ABR2L1Q5_9EUKA</name>
<reference evidence="2 3" key="1">
    <citation type="submission" date="2024-04" db="EMBL/GenBank/DDBJ databases">
        <title>Tritrichomonas musculus Genome.</title>
        <authorList>
            <person name="Alves-Ferreira E."/>
            <person name="Grigg M."/>
            <person name="Lorenzi H."/>
            <person name="Galac M."/>
        </authorList>
    </citation>
    <scope>NUCLEOTIDE SEQUENCE [LARGE SCALE GENOMIC DNA]</scope>
    <source>
        <strain evidence="2 3">EAF2021</strain>
    </source>
</reference>
<gene>
    <name evidence="2" type="ORF">M9Y10_015240</name>
</gene>
<dbReference type="InterPro" id="IPR036372">
    <property type="entry name" value="BEACH_dom_sf"/>
</dbReference>
<feature type="region of interest" description="Disordered" evidence="1">
    <location>
        <begin position="1950"/>
        <end position="2011"/>
    </location>
</feature>